<evidence type="ECO:0000313" key="3">
    <source>
        <dbReference type="Proteomes" id="UP000051221"/>
    </source>
</evidence>
<dbReference type="EMBL" id="LKHS01000009">
    <property type="protein sequence ID" value="KQH85704.1"/>
    <property type="molecule type" value="Genomic_DNA"/>
</dbReference>
<keyword evidence="1" id="KW-0812">Transmembrane</keyword>
<keyword evidence="3" id="KW-1185">Reference proteome</keyword>
<name>A0A0Q2UZ06_VIBFU</name>
<dbReference type="OrthoDB" id="5868724at2"/>
<feature type="transmembrane region" description="Helical" evidence="1">
    <location>
        <begin position="12"/>
        <end position="36"/>
    </location>
</feature>
<keyword evidence="1" id="KW-1133">Transmembrane helix</keyword>
<dbReference type="GeneID" id="50536113"/>
<proteinExistence type="predicted"/>
<protein>
    <recommendedName>
        <fullName evidence="4">RDD domain-containing protein</fullName>
    </recommendedName>
</protein>
<keyword evidence="1" id="KW-0472">Membrane</keyword>
<dbReference type="InParanoid" id="A0A0Q2UZ06"/>
<feature type="transmembrane region" description="Helical" evidence="1">
    <location>
        <begin position="56"/>
        <end position="83"/>
    </location>
</feature>
<organism evidence="2 3">
    <name type="scientific">Vibrio furnissii</name>
    <dbReference type="NCBI Taxonomy" id="29494"/>
    <lineage>
        <taxon>Bacteria</taxon>
        <taxon>Pseudomonadati</taxon>
        <taxon>Pseudomonadota</taxon>
        <taxon>Gammaproteobacteria</taxon>
        <taxon>Vibrionales</taxon>
        <taxon>Vibrionaceae</taxon>
        <taxon>Vibrio</taxon>
    </lineage>
</organism>
<evidence type="ECO:0000313" key="2">
    <source>
        <dbReference type="EMBL" id="KQH85704.1"/>
    </source>
</evidence>
<dbReference type="AlphaFoldDB" id="A0A0Q2UZ06"/>
<evidence type="ECO:0008006" key="4">
    <source>
        <dbReference type="Google" id="ProtNLM"/>
    </source>
</evidence>
<evidence type="ECO:0000256" key="1">
    <source>
        <dbReference type="SAM" id="Phobius"/>
    </source>
</evidence>
<dbReference type="Proteomes" id="UP000051221">
    <property type="component" value="Unassembled WGS sequence"/>
</dbReference>
<dbReference type="RefSeq" id="WP_004725021.1">
    <property type="nucleotide sequence ID" value="NZ_CABLCD010000013.1"/>
</dbReference>
<feature type="transmembrane region" description="Helical" evidence="1">
    <location>
        <begin position="116"/>
        <end position="136"/>
    </location>
</feature>
<gene>
    <name evidence="2" type="ORF">AMR76_10470</name>
</gene>
<accession>A0A0Q2UZ06</accession>
<comment type="caution">
    <text evidence="2">The sequence shown here is derived from an EMBL/GenBank/DDBJ whole genome shotgun (WGS) entry which is preliminary data.</text>
</comment>
<reference evidence="2 3" key="1">
    <citation type="submission" date="2015-08" db="EMBL/GenBank/DDBJ databases">
        <title>Antibacterial properties of a collection of Vibrionaceae strains.</title>
        <authorList>
            <person name="Giubergia S."/>
        </authorList>
    </citation>
    <scope>NUCLEOTIDE SEQUENCE [LARGE SCALE GENOMIC DNA]</scope>
    <source>
        <strain evidence="2 3">S0821</strain>
    </source>
</reference>
<sequence>MSIGDKFRRTGAFIIDVMVAKMFTQVVVTVLLAIVSGLFSHKTGGLSLNDTMALPVLLMLVILMLLVFIGIYLGFGAICFNLIGKSVGKYLLRVDSGQWITPKDLSTYLAREKEKIVLFCATLGLYAAYSAIQLYMYDVEPLHETRARKNA</sequence>